<evidence type="ECO:0000313" key="2">
    <source>
        <dbReference type="EMBL" id="CAD8044782.1"/>
    </source>
</evidence>
<proteinExistence type="predicted"/>
<keyword evidence="1" id="KW-0732">Signal</keyword>
<evidence type="ECO:0000313" key="3">
    <source>
        <dbReference type="Proteomes" id="UP000688137"/>
    </source>
</evidence>
<feature type="chain" id="PRO_5035865517" description="Transmembrane protein" evidence="1">
    <location>
        <begin position="19"/>
        <end position="246"/>
    </location>
</feature>
<gene>
    <name evidence="2" type="ORF">PPRIM_AZ9-3.1.T0080351</name>
</gene>
<accession>A0A8S1JQE7</accession>
<dbReference type="EMBL" id="CAJJDM010000004">
    <property type="protein sequence ID" value="CAD8044782.1"/>
    <property type="molecule type" value="Genomic_DNA"/>
</dbReference>
<dbReference type="AlphaFoldDB" id="A0A8S1JQE7"/>
<dbReference type="Proteomes" id="UP000688137">
    <property type="component" value="Unassembled WGS sequence"/>
</dbReference>
<evidence type="ECO:0008006" key="4">
    <source>
        <dbReference type="Google" id="ProtNLM"/>
    </source>
</evidence>
<sequence length="246" mass="29220">MLFFLSFIILNGLQLKLQLYDYQKGDINYTAYSVSIKVAGSNYQMVIDNINPYSLIYSKNHINNYQCIHCPSIKSDNFEKFLISESTTLQNSNKCLLTKNENKLNIKIRISCWINFHQICLTYDISNQKQKQQLVLILTQLIVSQNKSNLFYYIFIKWILTKKNNKLLQLKTRSIEIQFQLFYNDIQFLKKKIIKFDLKTKSNYLPQISSNRQNPIKKLLKLSISFTFFFLRNQETNGPIQKTRLY</sequence>
<evidence type="ECO:0000256" key="1">
    <source>
        <dbReference type="SAM" id="SignalP"/>
    </source>
</evidence>
<feature type="signal peptide" evidence="1">
    <location>
        <begin position="1"/>
        <end position="18"/>
    </location>
</feature>
<reference evidence="2" key="1">
    <citation type="submission" date="2021-01" db="EMBL/GenBank/DDBJ databases">
        <authorList>
            <consortium name="Genoscope - CEA"/>
            <person name="William W."/>
        </authorList>
    </citation>
    <scope>NUCLEOTIDE SEQUENCE</scope>
</reference>
<protein>
    <recommendedName>
        <fullName evidence="4">Transmembrane protein</fullName>
    </recommendedName>
</protein>
<name>A0A8S1JQE7_PARPR</name>
<comment type="caution">
    <text evidence="2">The sequence shown here is derived from an EMBL/GenBank/DDBJ whole genome shotgun (WGS) entry which is preliminary data.</text>
</comment>
<organism evidence="2 3">
    <name type="scientific">Paramecium primaurelia</name>
    <dbReference type="NCBI Taxonomy" id="5886"/>
    <lineage>
        <taxon>Eukaryota</taxon>
        <taxon>Sar</taxon>
        <taxon>Alveolata</taxon>
        <taxon>Ciliophora</taxon>
        <taxon>Intramacronucleata</taxon>
        <taxon>Oligohymenophorea</taxon>
        <taxon>Peniculida</taxon>
        <taxon>Parameciidae</taxon>
        <taxon>Paramecium</taxon>
    </lineage>
</organism>
<keyword evidence="3" id="KW-1185">Reference proteome</keyword>